<protein>
    <submittedName>
        <fullName evidence="1">Uncharacterized protein</fullName>
    </submittedName>
</protein>
<organism evidence="1 2">
    <name type="scientific">Nitrosomonas oligotropha</name>
    <dbReference type="NCBI Taxonomy" id="42354"/>
    <lineage>
        <taxon>Bacteria</taxon>
        <taxon>Pseudomonadati</taxon>
        <taxon>Pseudomonadota</taxon>
        <taxon>Betaproteobacteria</taxon>
        <taxon>Nitrosomonadales</taxon>
        <taxon>Nitrosomonadaceae</taxon>
        <taxon>Nitrosomonas</taxon>
    </lineage>
</organism>
<evidence type="ECO:0000313" key="2">
    <source>
        <dbReference type="Proteomes" id="UP000198814"/>
    </source>
</evidence>
<dbReference type="RefSeq" id="WP_176776479.1">
    <property type="nucleotide sequence ID" value="NZ_FNOE01000078.1"/>
</dbReference>
<proteinExistence type="predicted"/>
<sequence>MLDTMCIEFVPFSEGAIVTSNDVWDSDIVVPEFLSWMTQAYPGYWLQNFDSLLAIPDWRMMG</sequence>
<gene>
    <name evidence="1" type="ORF">SAMN05216333_1802</name>
</gene>
<keyword evidence="2" id="KW-1185">Reference proteome</keyword>
<dbReference type="EMBL" id="FODO01000080">
    <property type="protein sequence ID" value="SEP18763.1"/>
    <property type="molecule type" value="Genomic_DNA"/>
</dbReference>
<accession>A0A1H8VU01</accession>
<name>A0A1H8VU01_9PROT</name>
<evidence type="ECO:0000313" key="1">
    <source>
        <dbReference type="EMBL" id="SEP18763.1"/>
    </source>
</evidence>
<dbReference type="Proteomes" id="UP000198814">
    <property type="component" value="Unassembled WGS sequence"/>
</dbReference>
<dbReference type="AlphaFoldDB" id="A0A1H8VU01"/>
<reference evidence="2" key="1">
    <citation type="submission" date="2016-10" db="EMBL/GenBank/DDBJ databases">
        <authorList>
            <person name="Varghese N."/>
            <person name="Submissions S."/>
        </authorList>
    </citation>
    <scope>NUCLEOTIDE SEQUENCE [LARGE SCALE GENOMIC DNA]</scope>
    <source>
        <strain evidence="2">Nm76</strain>
    </source>
</reference>